<evidence type="ECO:0000313" key="1">
    <source>
        <dbReference type="EMBL" id="GIL66206.1"/>
    </source>
</evidence>
<proteinExistence type="predicted"/>
<feature type="non-terminal residue" evidence="1">
    <location>
        <position position="105"/>
    </location>
</feature>
<sequence>FLVDSASTLSPGASGVVFQASDGISYITAAVSQGGNFAEISEANSAQLSTQIWTTTNGAGGAFYIQNINLGTCLQSNGTILQFTSSCNTADPTQLFLPYGLSTFA</sequence>
<name>A0A8J4BSA4_9CHLO</name>
<dbReference type="EMBL" id="BNCO01000082">
    <property type="protein sequence ID" value="GIL66206.1"/>
    <property type="molecule type" value="Genomic_DNA"/>
</dbReference>
<dbReference type="SUPFAM" id="SSF50370">
    <property type="entry name" value="Ricin B-like lectins"/>
    <property type="match status" value="1"/>
</dbReference>
<dbReference type="InterPro" id="IPR035992">
    <property type="entry name" value="Ricin_B-like_lectins"/>
</dbReference>
<gene>
    <name evidence="1" type="ORF">Vafri_19809</name>
</gene>
<evidence type="ECO:0008006" key="3">
    <source>
        <dbReference type="Google" id="ProtNLM"/>
    </source>
</evidence>
<organism evidence="1 2">
    <name type="scientific">Volvox africanus</name>
    <dbReference type="NCBI Taxonomy" id="51714"/>
    <lineage>
        <taxon>Eukaryota</taxon>
        <taxon>Viridiplantae</taxon>
        <taxon>Chlorophyta</taxon>
        <taxon>core chlorophytes</taxon>
        <taxon>Chlorophyceae</taxon>
        <taxon>CS clade</taxon>
        <taxon>Chlamydomonadales</taxon>
        <taxon>Volvocaceae</taxon>
        <taxon>Volvox</taxon>
    </lineage>
</organism>
<dbReference type="Gene3D" id="2.80.10.50">
    <property type="match status" value="1"/>
</dbReference>
<reference evidence="1" key="1">
    <citation type="journal article" date="2021" name="Proc. Natl. Acad. Sci. U.S.A.">
        <title>Three genomes in the algal genus Volvox reveal the fate of a haploid sex-determining region after a transition to homothallism.</title>
        <authorList>
            <person name="Yamamoto K."/>
            <person name="Hamaji T."/>
            <person name="Kawai-Toyooka H."/>
            <person name="Matsuzaki R."/>
            <person name="Takahashi F."/>
            <person name="Nishimura Y."/>
            <person name="Kawachi M."/>
            <person name="Noguchi H."/>
            <person name="Minakuchi Y."/>
            <person name="Umen J.G."/>
            <person name="Toyoda A."/>
            <person name="Nozaki H."/>
        </authorList>
    </citation>
    <scope>NUCLEOTIDE SEQUENCE</scope>
    <source>
        <strain evidence="1">NIES-3780</strain>
    </source>
</reference>
<dbReference type="Proteomes" id="UP000747399">
    <property type="component" value="Unassembled WGS sequence"/>
</dbReference>
<comment type="caution">
    <text evidence="1">The sequence shown here is derived from an EMBL/GenBank/DDBJ whole genome shotgun (WGS) entry which is preliminary data.</text>
</comment>
<keyword evidence="2" id="KW-1185">Reference proteome</keyword>
<dbReference type="AlphaFoldDB" id="A0A8J4BSA4"/>
<protein>
    <recommendedName>
        <fullName evidence="3">Ricin B lectin domain-containing protein</fullName>
    </recommendedName>
</protein>
<accession>A0A8J4BSA4</accession>
<evidence type="ECO:0000313" key="2">
    <source>
        <dbReference type="Proteomes" id="UP000747399"/>
    </source>
</evidence>
<feature type="non-terminal residue" evidence="1">
    <location>
        <position position="1"/>
    </location>
</feature>